<reference evidence="5 6" key="1">
    <citation type="submission" date="2022-09" db="EMBL/GenBank/DDBJ databases">
        <title>Chryseobacterium oleae sp.nov., isolated from the inter-root soil of Pyrola calliantha H. Andr. in Tibet.</title>
        <authorList>
            <person name="Li Z."/>
        </authorList>
    </citation>
    <scope>NUCLEOTIDE SEQUENCE [LARGE SCALE GENOMIC DNA]</scope>
    <source>
        <strain evidence="6">pc1-10</strain>
    </source>
</reference>
<organism evidence="5 6">
    <name type="scientific">Chryseobacterium herbae</name>
    <dbReference type="NCBI Taxonomy" id="2976476"/>
    <lineage>
        <taxon>Bacteria</taxon>
        <taxon>Pseudomonadati</taxon>
        <taxon>Bacteroidota</taxon>
        <taxon>Flavobacteriia</taxon>
        <taxon>Flavobacteriales</taxon>
        <taxon>Weeksellaceae</taxon>
        <taxon>Chryseobacterium group</taxon>
        <taxon>Chryseobacterium</taxon>
    </lineage>
</organism>
<dbReference type="Proteomes" id="UP001525566">
    <property type="component" value="Unassembled WGS sequence"/>
</dbReference>
<keyword evidence="1 2" id="KW-0238">DNA-binding</keyword>
<gene>
    <name evidence="5" type="ORF">N0B48_07765</name>
</gene>
<dbReference type="InterPro" id="IPR001647">
    <property type="entry name" value="HTH_TetR"/>
</dbReference>
<name>A0ABT2ITF2_9FLAO</name>
<dbReference type="RefSeq" id="WP_259838020.1">
    <property type="nucleotide sequence ID" value="NZ_JAOAMU010000002.1"/>
</dbReference>
<accession>A0ABT2ITF2</accession>
<dbReference type="PROSITE" id="PS50977">
    <property type="entry name" value="HTH_TETR_2"/>
    <property type="match status" value="1"/>
</dbReference>
<evidence type="ECO:0000259" key="4">
    <source>
        <dbReference type="PROSITE" id="PS50977"/>
    </source>
</evidence>
<evidence type="ECO:0000256" key="1">
    <source>
        <dbReference type="ARBA" id="ARBA00023125"/>
    </source>
</evidence>
<dbReference type="EMBL" id="JAOAMU010000002">
    <property type="protein sequence ID" value="MCT2561776.1"/>
    <property type="molecule type" value="Genomic_DNA"/>
</dbReference>
<feature type="compositionally biased region" description="Basic and acidic residues" evidence="3">
    <location>
        <begin position="1"/>
        <end position="16"/>
    </location>
</feature>
<comment type="caution">
    <text evidence="5">The sequence shown here is derived from an EMBL/GenBank/DDBJ whole genome shotgun (WGS) entry which is preliminary data.</text>
</comment>
<dbReference type="InterPro" id="IPR009057">
    <property type="entry name" value="Homeodomain-like_sf"/>
</dbReference>
<feature type="domain" description="HTH tetR-type" evidence="4">
    <location>
        <begin position="28"/>
        <end position="88"/>
    </location>
</feature>
<feature type="DNA-binding region" description="H-T-H motif" evidence="2">
    <location>
        <begin position="51"/>
        <end position="70"/>
    </location>
</feature>
<evidence type="ECO:0000313" key="6">
    <source>
        <dbReference type="Proteomes" id="UP001525566"/>
    </source>
</evidence>
<proteinExistence type="predicted"/>
<dbReference type="SUPFAM" id="SSF46689">
    <property type="entry name" value="Homeodomain-like"/>
    <property type="match status" value="1"/>
</dbReference>
<sequence length="229" mass="25671">MAKIKKTESKNQEPKSRKITSGPLREKARTMKRLIAAVGKVLQKYSYPGLTVINIAKEAGLNRKLIYTYFGSLDNLIETYISEKDFWKSGAKKMIEGLVQDPDNLGSSEMNALLQAQFDTLLKDKALQKIMHWGLGEKNKLLRKISDQREEIGEAVLTILDKDFENSKIDIRALLALQLAGIYCLSLHANSYGSTFCGIDINDVKGKERISKAIQDTIEAAYSLAKINK</sequence>
<protein>
    <submittedName>
        <fullName evidence="5">TetR/AcrR family transcriptional regulator</fullName>
    </submittedName>
</protein>
<feature type="region of interest" description="Disordered" evidence="3">
    <location>
        <begin position="1"/>
        <end position="23"/>
    </location>
</feature>
<keyword evidence="6" id="KW-1185">Reference proteome</keyword>
<evidence type="ECO:0000256" key="2">
    <source>
        <dbReference type="PROSITE-ProRule" id="PRU00335"/>
    </source>
</evidence>
<evidence type="ECO:0000313" key="5">
    <source>
        <dbReference type="EMBL" id="MCT2561776.1"/>
    </source>
</evidence>
<evidence type="ECO:0000256" key="3">
    <source>
        <dbReference type="SAM" id="MobiDB-lite"/>
    </source>
</evidence>
<dbReference type="Gene3D" id="1.10.357.10">
    <property type="entry name" value="Tetracycline Repressor, domain 2"/>
    <property type="match status" value="1"/>
</dbReference>
<dbReference type="Pfam" id="PF00440">
    <property type="entry name" value="TetR_N"/>
    <property type="match status" value="1"/>
</dbReference>